<gene>
    <name evidence="1" type="ORF">S03H2_41143</name>
</gene>
<dbReference type="Gene3D" id="2.60.120.200">
    <property type="match status" value="1"/>
</dbReference>
<feature type="non-terminal residue" evidence="1">
    <location>
        <position position="1"/>
    </location>
</feature>
<feature type="non-terminal residue" evidence="1">
    <location>
        <position position="273"/>
    </location>
</feature>
<dbReference type="Pfam" id="PF13385">
    <property type="entry name" value="Laminin_G_3"/>
    <property type="match status" value="1"/>
</dbReference>
<dbReference type="InterPro" id="IPR013320">
    <property type="entry name" value="ConA-like_dom_sf"/>
</dbReference>
<dbReference type="SUPFAM" id="SSF49899">
    <property type="entry name" value="Concanavalin A-like lectins/glucanases"/>
    <property type="match status" value="1"/>
</dbReference>
<dbReference type="AlphaFoldDB" id="X1HE55"/>
<reference evidence="1" key="1">
    <citation type="journal article" date="2014" name="Front. Microbiol.">
        <title>High frequency of phylogenetically diverse reductive dehalogenase-homologous genes in deep subseafloor sedimentary metagenomes.</title>
        <authorList>
            <person name="Kawai M."/>
            <person name="Futagami T."/>
            <person name="Toyoda A."/>
            <person name="Takaki Y."/>
            <person name="Nishi S."/>
            <person name="Hori S."/>
            <person name="Arai W."/>
            <person name="Tsubouchi T."/>
            <person name="Morono Y."/>
            <person name="Uchiyama I."/>
            <person name="Ito T."/>
            <person name="Fujiyama A."/>
            <person name="Inagaki F."/>
            <person name="Takami H."/>
        </authorList>
    </citation>
    <scope>NUCLEOTIDE SEQUENCE</scope>
    <source>
        <strain evidence="1">Expedition CK06-06</strain>
    </source>
</reference>
<evidence type="ECO:0008006" key="2">
    <source>
        <dbReference type="Google" id="ProtNLM"/>
    </source>
</evidence>
<sequence length="273" mass="29450">VVGSTPGEAVWDSNFKCVLHLSESSGTIIDSTNNDNDASISGDGVTQGTPQKIGPGVALAGSDDYLMMDTAGLGSAWAEFTTEIYGRFDSVGGGVDRALIGAWGGTNGDLFLLYYDSTGSTQMRYIIRPEENTTTLSVYYGSSPPLADTWYYHAGTYKQNDDAYGWENGSPSSVGGVPDEPINTQTTNIRVGVDGNDGKDLDGKVDEIRISDTVRSTAWIVATRESGNDDLLDWSSEELENNAPNSPTLTNPSNNTRYNREDSVLYEWDFSDP</sequence>
<accession>X1HE55</accession>
<organism evidence="1">
    <name type="scientific">marine sediment metagenome</name>
    <dbReference type="NCBI Taxonomy" id="412755"/>
    <lineage>
        <taxon>unclassified sequences</taxon>
        <taxon>metagenomes</taxon>
        <taxon>ecological metagenomes</taxon>
    </lineage>
</organism>
<proteinExistence type="predicted"/>
<evidence type="ECO:0000313" key="1">
    <source>
        <dbReference type="EMBL" id="GAH67697.1"/>
    </source>
</evidence>
<protein>
    <recommendedName>
        <fullName evidence="2">LamG-like jellyroll fold domain-containing protein</fullName>
    </recommendedName>
</protein>
<comment type="caution">
    <text evidence="1">The sequence shown here is derived from an EMBL/GenBank/DDBJ whole genome shotgun (WGS) entry which is preliminary data.</text>
</comment>
<name>X1HE55_9ZZZZ</name>
<dbReference type="EMBL" id="BARU01025545">
    <property type="protein sequence ID" value="GAH67697.1"/>
    <property type="molecule type" value="Genomic_DNA"/>
</dbReference>